<name>A2Q0E0_9VIRU</name>
<sequence>MLNAIDMQLEPHMPKACRIYGGTKYVLPVGSCNSYILIISKTPNARLQPTSYLLYRIHRRQGKLQKTLPIQPVAWLNFSGGNASTSIHGYQGHLARHLFTYGDNHPRETYRAVHD</sequence>
<organism evidence="1 2">
    <name type="scientific">Ichnoviriform fugitivi</name>
    <dbReference type="NCBI Taxonomy" id="265522"/>
    <lineage>
        <taxon>Viruses</taxon>
        <taxon>Viruses incertae sedis</taxon>
        <taxon>Polydnaviriformidae</taxon>
        <taxon>Ichnoviriform</taxon>
    </lineage>
</organism>
<evidence type="ECO:0000313" key="2">
    <source>
        <dbReference type="Proteomes" id="UP000204242"/>
    </source>
</evidence>
<protein>
    <submittedName>
        <fullName evidence="1">B5.3</fullName>
    </submittedName>
</protein>
<reference evidence="1 2" key="1">
    <citation type="journal article" date="2007" name="Virology">
        <title>Shared and species-specific features among ichnovirus genomes.</title>
        <authorList>
            <person name="Tanaka K."/>
            <person name="Lapointe R."/>
            <person name="Barney W.E."/>
            <person name="Makkay A.M."/>
            <person name="Stoltz D."/>
            <person name="Cusson M."/>
            <person name="Webb B.A."/>
        </authorList>
    </citation>
    <scope>NUCLEOTIDE SEQUENCE [LARGE SCALE GENOMIC DNA]</scope>
</reference>
<dbReference type="EMBL" id="AB291170">
    <property type="protein sequence ID" value="BAF45655.1"/>
    <property type="molecule type" value="Genomic_DNA"/>
</dbReference>
<accession>A2Q0E0</accession>
<evidence type="ECO:0000313" key="1">
    <source>
        <dbReference type="EMBL" id="BAF45655.1"/>
    </source>
</evidence>
<dbReference type="Proteomes" id="UP000204242">
    <property type="component" value="Genome"/>
</dbReference>
<dbReference type="RefSeq" id="YP_001031254.1">
    <property type="nucleotide sequence ID" value="NC_008962.1"/>
</dbReference>
<proteinExistence type="predicted"/>
<dbReference type="KEGG" id="vg:5076302"/>
<dbReference type="GeneID" id="5076302"/>